<protein>
    <submittedName>
        <fullName evidence="1">Uncharacterized protein</fullName>
    </submittedName>
</protein>
<evidence type="ECO:0000313" key="2">
    <source>
        <dbReference type="Proteomes" id="UP000320421"/>
    </source>
</evidence>
<name>A0A517PWL3_9PLAN</name>
<dbReference type="EMBL" id="CP036266">
    <property type="protein sequence ID" value="QDT23760.1"/>
    <property type="molecule type" value="Genomic_DNA"/>
</dbReference>
<dbReference type="RefSeq" id="WP_145191630.1">
    <property type="nucleotide sequence ID" value="NZ_CP036266.1"/>
</dbReference>
<gene>
    <name evidence="1" type="ORF">HG66A1_55840</name>
</gene>
<proteinExistence type="predicted"/>
<dbReference type="OrthoDB" id="238047at2"/>
<organism evidence="1 2">
    <name type="scientific">Gimesia chilikensis</name>
    <dbReference type="NCBI Taxonomy" id="2605989"/>
    <lineage>
        <taxon>Bacteria</taxon>
        <taxon>Pseudomonadati</taxon>
        <taxon>Planctomycetota</taxon>
        <taxon>Planctomycetia</taxon>
        <taxon>Planctomycetales</taxon>
        <taxon>Planctomycetaceae</taxon>
        <taxon>Gimesia</taxon>
    </lineage>
</organism>
<reference evidence="1 2" key="1">
    <citation type="submission" date="2019-02" db="EMBL/GenBank/DDBJ databases">
        <title>Deep-cultivation of Planctomycetes and their phenomic and genomic characterization uncovers novel biology.</title>
        <authorList>
            <person name="Wiegand S."/>
            <person name="Jogler M."/>
            <person name="Boedeker C."/>
            <person name="Pinto D."/>
            <person name="Vollmers J."/>
            <person name="Rivas-Marin E."/>
            <person name="Kohn T."/>
            <person name="Peeters S.H."/>
            <person name="Heuer A."/>
            <person name="Rast P."/>
            <person name="Oberbeckmann S."/>
            <person name="Bunk B."/>
            <person name="Jeske O."/>
            <person name="Meyerdierks A."/>
            <person name="Storesund J.E."/>
            <person name="Kallscheuer N."/>
            <person name="Luecker S."/>
            <person name="Lage O.M."/>
            <person name="Pohl T."/>
            <person name="Merkel B.J."/>
            <person name="Hornburger P."/>
            <person name="Mueller R.-W."/>
            <person name="Bruemmer F."/>
            <person name="Labrenz M."/>
            <person name="Spormann A.M."/>
            <person name="Op den Camp H."/>
            <person name="Overmann J."/>
            <person name="Amann R."/>
            <person name="Jetten M.S.M."/>
            <person name="Mascher T."/>
            <person name="Medema M.H."/>
            <person name="Devos D.P."/>
            <person name="Kaster A.-K."/>
            <person name="Ovreas L."/>
            <person name="Rohde M."/>
            <person name="Galperin M.Y."/>
            <person name="Jogler C."/>
        </authorList>
    </citation>
    <scope>NUCLEOTIDE SEQUENCE [LARGE SCALE GENOMIC DNA]</scope>
    <source>
        <strain evidence="1 2">HG66A1</strain>
    </source>
</reference>
<keyword evidence="2" id="KW-1185">Reference proteome</keyword>
<sequence>MSVSRQLPDYPILLSGVAAPVVKGLREMGLPVTELHDDLAQLSGYQSSSWNLLLVGSHKAFNVRDRQLLSHCRIPLIDLAEFTSKQAQARTRDEMHQKSSHGIEQFNAAFVIRLKDRLQQTGGVWIRLSDYPYPFQGVICYGESDLGRDFLEYTNVMSPLPVTLDHLHLNAEAAWLNRANEESARKLRVELVSSYRQGLPVSLTSIESRNQLKTLFENINLDRKQMPLVWVTSLTTFFRWWNLRRELSVSINRRNASWETIISGQFEGFHPGLQIWKGRHSATVALSRGVNEIRDELLALAMNQERHPGGFTAHWAGSKSSILPLGWNRSAASAAS</sequence>
<dbReference type="AlphaFoldDB" id="A0A517PWL3"/>
<evidence type="ECO:0000313" key="1">
    <source>
        <dbReference type="EMBL" id="QDT23760.1"/>
    </source>
</evidence>
<accession>A0A517PWL3</accession>
<dbReference type="Proteomes" id="UP000320421">
    <property type="component" value="Chromosome"/>
</dbReference>